<keyword evidence="1" id="KW-0812">Transmembrane</keyword>
<keyword evidence="1" id="KW-0472">Membrane</keyword>
<name>A0A486VEP3_KLEPN</name>
<keyword evidence="1" id="KW-1133">Transmembrane helix</keyword>
<sequence length="102" mass="11571">MVNRRVHLVAHVLRKRFISAFVAGAQPKHCSLVGLHALPGFRRVIAFKLSLCQFLSNSFKMFLIATNTALQLLYLFCVSFFFCLFQQIAEVCDLLFSCGLAR</sequence>
<accession>A0A486VEP3</accession>
<dbReference type="EMBL" id="CAAHDE010000060">
    <property type="protein sequence ID" value="VGM49261.1"/>
    <property type="molecule type" value="Genomic_DNA"/>
</dbReference>
<protein>
    <submittedName>
        <fullName evidence="2">Uncharacterized protein</fullName>
    </submittedName>
</protein>
<proteinExistence type="predicted"/>
<organism evidence="2">
    <name type="scientific">Klebsiella pneumoniae</name>
    <dbReference type="NCBI Taxonomy" id="573"/>
    <lineage>
        <taxon>Bacteria</taxon>
        <taxon>Pseudomonadati</taxon>
        <taxon>Pseudomonadota</taxon>
        <taxon>Gammaproteobacteria</taxon>
        <taxon>Enterobacterales</taxon>
        <taxon>Enterobacteriaceae</taxon>
        <taxon>Klebsiella/Raoultella group</taxon>
        <taxon>Klebsiella</taxon>
        <taxon>Klebsiella pneumoniae complex</taxon>
    </lineage>
</organism>
<evidence type="ECO:0000256" key="1">
    <source>
        <dbReference type="SAM" id="Phobius"/>
    </source>
</evidence>
<reference evidence="2" key="1">
    <citation type="submission" date="2019-03" db="EMBL/GenBank/DDBJ databases">
        <authorList>
            <consortium name="Pathogen Informatics"/>
        </authorList>
    </citation>
    <scope>NUCLEOTIDE SEQUENCE</scope>
    <source>
        <strain evidence="2">5012STDY7626356</strain>
    </source>
</reference>
<dbReference type="AlphaFoldDB" id="A0A486VEP3"/>
<feature type="transmembrane region" description="Helical" evidence="1">
    <location>
        <begin position="61"/>
        <end position="85"/>
    </location>
</feature>
<gene>
    <name evidence="2" type="ORF">SAMEA4873557_05146</name>
</gene>
<evidence type="ECO:0000313" key="2">
    <source>
        <dbReference type="EMBL" id="VGM49261.1"/>
    </source>
</evidence>